<dbReference type="PROSITE" id="PS00448">
    <property type="entry name" value="CLOS_CELLULOSOME_RPT"/>
    <property type="match status" value="1"/>
</dbReference>
<keyword evidence="9" id="KW-0624">Polysaccharide degradation</keyword>
<dbReference type="PROSITE" id="PS51766">
    <property type="entry name" value="DOCKERIN"/>
    <property type="match status" value="1"/>
</dbReference>
<evidence type="ECO:0000256" key="1">
    <source>
        <dbReference type="ARBA" id="ARBA00001695"/>
    </source>
</evidence>
<comment type="similarity">
    <text evidence="2 10">Belongs to the glycosyl hydrolase 53 family.</text>
</comment>
<dbReference type="CDD" id="cd14256">
    <property type="entry name" value="Dockerin_I"/>
    <property type="match status" value="1"/>
</dbReference>
<accession>A0A4Q0I8G8</accession>
<comment type="caution">
    <text evidence="12">The sequence shown here is derived from an EMBL/GenBank/DDBJ whole genome shotgun (WGS) entry which is preliminary data.</text>
</comment>
<dbReference type="InterPro" id="IPR011683">
    <property type="entry name" value="Glyco_hydro_53"/>
</dbReference>
<keyword evidence="6" id="KW-0136">Cellulose degradation</keyword>
<gene>
    <name evidence="12" type="ORF">EFD62_02265</name>
</gene>
<feature type="domain" description="Dockerin" evidence="11">
    <location>
        <begin position="344"/>
        <end position="414"/>
    </location>
</feature>
<evidence type="ECO:0000313" key="12">
    <source>
        <dbReference type="EMBL" id="RXE60764.1"/>
    </source>
</evidence>
<dbReference type="SUPFAM" id="SSF51445">
    <property type="entry name" value="(Trans)glycosidases"/>
    <property type="match status" value="1"/>
</dbReference>
<evidence type="ECO:0000256" key="3">
    <source>
        <dbReference type="ARBA" id="ARBA00012556"/>
    </source>
</evidence>
<evidence type="ECO:0000256" key="8">
    <source>
        <dbReference type="ARBA" id="ARBA00023295"/>
    </source>
</evidence>
<dbReference type="EC" id="3.2.1.89" evidence="3 10"/>
<protein>
    <recommendedName>
        <fullName evidence="3 10">Arabinogalactan endo-beta-1,4-galactanase</fullName>
        <ecNumber evidence="3 10">3.2.1.89</ecNumber>
    </recommendedName>
</protein>
<sequence>MLIKTIKPIIMFILVLSVVLFSIPKTYAQGAVTFAKGADVSWLPEMEANGYKFYGDNGIEQDCLQILKDHGIDSIRLRVWVNPPNGYCSKDETVKMAVRAKNMGFRIMIDFHYSDSWADPGKQTKPSVWAGYDFNGLMKAVYDYTYDVMSTLKANGITPEWVQIGNETNNGMLWEDGKATNSMRNFAWLINCGHDAVKAVSPQSKVIVHIANGYDNALYRWIFDGITANGARFDVIGMSLYPTATDWPDLTSQALSNMKDMVSRYGKEVMICEVGMDYWDSQACKDFITDIIQKTKSLPDNKGLGVFYWEPQCYNWQYYNKGAFDLSGKPTIALDAFLPSVTPGNLVYGDLNGDGRVNSTDLTFLKRYILGSIDSFPYERGKEAADLNMDGRINSTDYSVLKRYILNIIPSLPVK</sequence>
<dbReference type="Proteomes" id="UP000289166">
    <property type="component" value="Unassembled WGS sequence"/>
</dbReference>
<keyword evidence="13" id="KW-1185">Reference proteome</keyword>
<dbReference type="Gene3D" id="1.10.1330.10">
    <property type="entry name" value="Dockerin domain"/>
    <property type="match status" value="1"/>
</dbReference>
<dbReference type="Pfam" id="PF07745">
    <property type="entry name" value="Glyco_hydro_53"/>
    <property type="match status" value="1"/>
</dbReference>
<evidence type="ECO:0000256" key="6">
    <source>
        <dbReference type="ARBA" id="ARBA00023001"/>
    </source>
</evidence>
<dbReference type="OrthoDB" id="9768786at2"/>
<dbReference type="Pfam" id="PF00404">
    <property type="entry name" value="Dockerin_1"/>
    <property type="match status" value="1"/>
</dbReference>
<dbReference type="InterPro" id="IPR017853">
    <property type="entry name" value="GH"/>
</dbReference>
<dbReference type="PROSITE" id="PS00018">
    <property type="entry name" value="EF_HAND_1"/>
    <property type="match status" value="1"/>
</dbReference>
<reference evidence="13" key="1">
    <citation type="submission" date="2018-11" db="EMBL/GenBank/DDBJ databases">
        <title>Genome sequencing of a novel mesophilic and cellulolytic organism within the genus Hungateiclostridium.</title>
        <authorList>
            <person name="Rettenmaier R."/>
            <person name="Liebl W."/>
            <person name="Zverlov V."/>
        </authorList>
    </citation>
    <scope>NUCLEOTIDE SEQUENCE [LARGE SCALE GENOMIC DNA]</scope>
    <source>
        <strain evidence="13">N2K1</strain>
    </source>
</reference>
<evidence type="ECO:0000256" key="7">
    <source>
        <dbReference type="ARBA" id="ARBA00023277"/>
    </source>
</evidence>
<comment type="catalytic activity">
    <reaction evidence="1 10">
        <text>The enzyme specifically hydrolyzes (1-&gt;4)-beta-D-galactosidic linkages in type I arabinogalactans.</text>
        <dbReference type="EC" id="3.2.1.89"/>
    </reaction>
</comment>
<dbReference type="SUPFAM" id="SSF63446">
    <property type="entry name" value="Type I dockerin domain"/>
    <property type="match status" value="1"/>
</dbReference>
<dbReference type="PANTHER" id="PTHR34983:SF1">
    <property type="entry name" value="ARABINOGALACTAN ENDO-BETA-1,4-GALACTANASE A"/>
    <property type="match status" value="1"/>
</dbReference>
<dbReference type="FunFam" id="1.10.1330.10:FF:000001">
    <property type="entry name" value="Endoglucanase D"/>
    <property type="match status" value="1"/>
</dbReference>
<evidence type="ECO:0000256" key="2">
    <source>
        <dbReference type="ARBA" id="ARBA00010687"/>
    </source>
</evidence>
<dbReference type="Gene3D" id="3.20.20.80">
    <property type="entry name" value="Glycosidases"/>
    <property type="match status" value="1"/>
</dbReference>
<dbReference type="GO" id="GO:0031218">
    <property type="term" value="F:arabinogalactan endo-1,4-beta-galactosidase activity"/>
    <property type="evidence" value="ECO:0007669"/>
    <property type="project" value="UniProtKB-EC"/>
</dbReference>
<dbReference type="GO" id="GO:0030245">
    <property type="term" value="P:cellulose catabolic process"/>
    <property type="evidence" value="ECO:0007669"/>
    <property type="project" value="UniProtKB-KW"/>
</dbReference>
<dbReference type="InterPro" id="IPR016134">
    <property type="entry name" value="Dockerin_dom"/>
</dbReference>
<dbReference type="InterPro" id="IPR018247">
    <property type="entry name" value="EF_Hand_1_Ca_BS"/>
</dbReference>
<evidence type="ECO:0000256" key="4">
    <source>
        <dbReference type="ARBA" id="ARBA00022729"/>
    </source>
</evidence>
<dbReference type="InterPro" id="IPR002105">
    <property type="entry name" value="Dockerin_1_rpt"/>
</dbReference>
<evidence type="ECO:0000313" key="13">
    <source>
        <dbReference type="Proteomes" id="UP000289166"/>
    </source>
</evidence>
<dbReference type="AlphaFoldDB" id="A0A4Q0I8G8"/>
<evidence type="ECO:0000259" key="11">
    <source>
        <dbReference type="PROSITE" id="PS51766"/>
    </source>
</evidence>
<keyword evidence="7" id="KW-0119">Carbohydrate metabolism</keyword>
<evidence type="ECO:0000256" key="10">
    <source>
        <dbReference type="RuleBase" id="RU361192"/>
    </source>
</evidence>
<dbReference type="PANTHER" id="PTHR34983">
    <property type="entry name" value="ARABINOGALACTAN ENDO-BETA-1,4-GALACTANASE A"/>
    <property type="match status" value="1"/>
</dbReference>
<dbReference type="InterPro" id="IPR036439">
    <property type="entry name" value="Dockerin_dom_sf"/>
</dbReference>
<keyword evidence="5 10" id="KW-0378">Hydrolase</keyword>
<dbReference type="EMBL" id="RLII01000001">
    <property type="protein sequence ID" value="RXE60764.1"/>
    <property type="molecule type" value="Genomic_DNA"/>
</dbReference>
<dbReference type="GO" id="GO:0045490">
    <property type="term" value="P:pectin catabolic process"/>
    <property type="evidence" value="ECO:0007669"/>
    <property type="project" value="TreeGrafter"/>
</dbReference>
<evidence type="ECO:0000256" key="5">
    <source>
        <dbReference type="ARBA" id="ARBA00022801"/>
    </source>
</evidence>
<evidence type="ECO:0000256" key="9">
    <source>
        <dbReference type="ARBA" id="ARBA00023326"/>
    </source>
</evidence>
<organism evidence="12 13">
    <name type="scientific">Acetivibrio mesophilus</name>
    <dbReference type="NCBI Taxonomy" id="2487273"/>
    <lineage>
        <taxon>Bacteria</taxon>
        <taxon>Bacillati</taxon>
        <taxon>Bacillota</taxon>
        <taxon>Clostridia</taxon>
        <taxon>Eubacteriales</taxon>
        <taxon>Oscillospiraceae</taxon>
        <taxon>Acetivibrio</taxon>
    </lineage>
</organism>
<name>A0A4Q0I8G8_9FIRM</name>
<keyword evidence="4" id="KW-0732">Signal</keyword>
<dbReference type="GO" id="GO:0015926">
    <property type="term" value="F:glucosidase activity"/>
    <property type="evidence" value="ECO:0007669"/>
    <property type="project" value="InterPro"/>
</dbReference>
<dbReference type="RefSeq" id="WP_069194491.1">
    <property type="nucleotide sequence ID" value="NZ_RLII01000001.1"/>
</dbReference>
<proteinExistence type="inferred from homology"/>
<keyword evidence="8 10" id="KW-0326">Glycosidase</keyword>